<comment type="caution">
    <text evidence="1">The sequence shown here is derived from an EMBL/GenBank/DDBJ whole genome shotgun (WGS) entry which is preliminary data.</text>
</comment>
<evidence type="ECO:0000313" key="1">
    <source>
        <dbReference type="EMBL" id="MBC3538537.1"/>
    </source>
</evidence>
<sequence>METESYLQLETDRLHQLLVLHWQGFVPSEVYREGLLEGIQISRREGLHNWIMDMKQMKVIRQADQEWTLATWFPQFQLLGVNRLAFIVSDDIFNQMAVSSMVATLRPQFRAEVEYFQELASAIRWAQENNGGFSTFGRLSVK</sequence>
<dbReference type="Proteomes" id="UP000659698">
    <property type="component" value="Unassembled WGS sequence"/>
</dbReference>
<reference evidence="1 2" key="1">
    <citation type="journal article" date="2019" name="Int. J. Syst. Evol. Microbiol.">
        <title>Rufibacter sediminis sp. nov., isolated from freshwater lake sediment.</title>
        <authorList>
            <person name="Qu J.H."/>
            <person name="Zhang L.J."/>
            <person name="Fu Y.H."/>
            <person name="Li H.F."/>
        </authorList>
    </citation>
    <scope>NUCLEOTIDE SEQUENCE [LARGE SCALE GENOMIC DNA]</scope>
    <source>
        <strain evidence="1 2">H-1</strain>
    </source>
</reference>
<evidence type="ECO:0000313" key="2">
    <source>
        <dbReference type="Proteomes" id="UP000659698"/>
    </source>
</evidence>
<organism evidence="1 2">
    <name type="scientific">Rufibacter sediminis</name>
    <dbReference type="NCBI Taxonomy" id="2762756"/>
    <lineage>
        <taxon>Bacteria</taxon>
        <taxon>Pseudomonadati</taxon>
        <taxon>Bacteroidota</taxon>
        <taxon>Cytophagia</taxon>
        <taxon>Cytophagales</taxon>
        <taxon>Hymenobacteraceae</taxon>
        <taxon>Rufibacter</taxon>
    </lineage>
</organism>
<keyword evidence="2" id="KW-1185">Reference proteome</keyword>
<gene>
    <name evidence="1" type="ORF">H7U12_02515</name>
</gene>
<accession>A0ABR6VNQ1</accession>
<proteinExistence type="predicted"/>
<name>A0ABR6VNQ1_9BACT</name>
<protein>
    <recommendedName>
        <fullName evidence="3">STAS/SEC14 domain-containing protein</fullName>
    </recommendedName>
</protein>
<evidence type="ECO:0008006" key="3">
    <source>
        <dbReference type="Google" id="ProtNLM"/>
    </source>
</evidence>
<dbReference type="RefSeq" id="WP_186632377.1">
    <property type="nucleotide sequence ID" value="NZ_JACOAF010000004.1"/>
</dbReference>
<dbReference type="EMBL" id="JACOAF010000004">
    <property type="protein sequence ID" value="MBC3538537.1"/>
    <property type="molecule type" value="Genomic_DNA"/>
</dbReference>